<organism evidence="1 2">
    <name type="scientific">Folsomia candida</name>
    <name type="common">Springtail</name>
    <dbReference type="NCBI Taxonomy" id="158441"/>
    <lineage>
        <taxon>Eukaryota</taxon>
        <taxon>Metazoa</taxon>
        <taxon>Ecdysozoa</taxon>
        <taxon>Arthropoda</taxon>
        <taxon>Hexapoda</taxon>
        <taxon>Collembola</taxon>
        <taxon>Entomobryomorpha</taxon>
        <taxon>Isotomoidea</taxon>
        <taxon>Isotomidae</taxon>
        <taxon>Proisotominae</taxon>
        <taxon>Folsomia</taxon>
    </lineage>
</organism>
<dbReference type="AlphaFoldDB" id="A0A226DXV1"/>
<evidence type="ECO:0000313" key="1">
    <source>
        <dbReference type="EMBL" id="OXA49890.1"/>
    </source>
</evidence>
<reference evidence="1 2" key="1">
    <citation type="submission" date="2015-12" db="EMBL/GenBank/DDBJ databases">
        <title>The genome of Folsomia candida.</title>
        <authorList>
            <person name="Faddeeva A."/>
            <person name="Derks M.F."/>
            <person name="Anvar Y."/>
            <person name="Smit S."/>
            <person name="Van Straalen N."/>
            <person name="Roelofs D."/>
        </authorList>
    </citation>
    <scope>NUCLEOTIDE SEQUENCE [LARGE SCALE GENOMIC DNA]</scope>
    <source>
        <strain evidence="1 2">VU population</strain>
        <tissue evidence="1">Whole body</tissue>
    </source>
</reference>
<accession>A0A226DXV1</accession>
<sequence length="582" mass="66586">MDPPASAVDTLFRNNQLMEHIWPKIYQYLDTATLLRLRLLGPFWNTTVMQDLTEKKIHHKPPCILWNSQHIAELEKFVQLFETVSTPWFINYTFCTIGMELCVLLDSKIPTCRYILGKYGHVVKYFCLGGIQTERINIEREESGEVNCCKLLQTFFGRNNTTDGNIVPTGAIQVLHQLVYKWCPNLDILSLTTPIGYTIAADFIHHKFDNTILPLKTNTLKLRSLTLSLQKLSKPEIDAIAEIIKKCGDLKYLELSGNFGLDREIMGVILEKNLIIPVTRIKMDYDVLQSISRVDAETKFAKLQTMDVITYADEDLLSDEVEFPVGLTTKSDWVAGIVNIEIHSFYNIIHVLAVKNLVFLLSQKFPVLSDLSVKAAVPGKSFMSTDEDDPVPGEALLDVAILGKLTKLCLRRWDCFAHREDLLHLIVRAFPNLAEIKFIHSHQVGSEECQGYLKDTLVTNTLQILSALRHLKSIRIECRWISNLKLLEAFRVLCGFRELAHLSLMTLPKSMFIHDLNLTQVTINVQDINFENDQITDEDGLDFAMEALEIAEELEHIHFEMINFKFSTRKDIKNVEFKNGKI</sequence>
<dbReference type="EMBL" id="LNIX01000010">
    <property type="protein sequence ID" value="OXA49890.1"/>
    <property type="molecule type" value="Genomic_DNA"/>
</dbReference>
<keyword evidence="2" id="KW-1185">Reference proteome</keyword>
<proteinExistence type="predicted"/>
<evidence type="ECO:0000313" key="2">
    <source>
        <dbReference type="Proteomes" id="UP000198287"/>
    </source>
</evidence>
<dbReference type="SUPFAM" id="SSF52047">
    <property type="entry name" value="RNI-like"/>
    <property type="match status" value="2"/>
</dbReference>
<name>A0A226DXV1_FOLCA</name>
<gene>
    <name evidence="1" type="ORF">Fcan01_15529</name>
</gene>
<protein>
    <submittedName>
        <fullName evidence="1">Uncharacterized protein</fullName>
    </submittedName>
</protein>
<dbReference type="Proteomes" id="UP000198287">
    <property type="component" value="Unassembled WGS sequence"/>
</dbReference>
<comment type="caution">
    <text evidence="1">The sequence shown here is derived from an EMBL/GenBank/DDBJ whole genome shotgun (WGS) entry which is preliminary data.</text>
</comment>